<sequence>MSDLYESYLTPRDYVNMRGCFVCGSKREDLHKAGQSMLCSFHHKTLCNPITFFFTKGYLESLTDYQCTALCFSGKCTEVPEKDKPRCNKHHRGGLESLVLRW</sequence>
<name>A0A2R8FDB7_9VIRU</name>
<dbReference type="EMBL" id="LT994651">
    <property type="protein sequence ID" value="SPN79015.1"/>
    <property type="molecule type" value="Genomic_DNA"/>
</dbReference>
<evidence type="ECO:0000313" key="1">
    <source>
        <dbReference type="EMBL" id="SPN79015.1"/>
    </source>
</evidence>
<evidence type="ECO:0000313" key="2">
    <source>
        <dbReference type="Proteomes" id="UP000273054"/>
    </source>
</evidence>
<accession>A0A2R8FDB7</accession>
<protein>
    <submittedName>
        <fullName evidence="1">Uncharacterized protein</fullName>
    </submittedName>
</protein>
<organism evidence="1">
    <name type="scientific">Brazilian cedratvirus IHUMI</name>
    <dbReference type="NCBI Taxonomy" id="2126980"/>
    <lineage>
        <taxon>Viruses</taxon>
        <taxon>Pithoviruses</taxon>
        <taxon>Orthocedratvirinae</taxon>
        <taxon>Alphacedratvirus</taxon>
        <taxon>Alphacedratvirus brasiliense</taxon>
    </lineage>
</organism>
<keyword evidence="2" id="KW-1185">Reference proteome</keyword>
<proteinExistence type="predicted"/>
<gene>
    <name evidence="1" type="ORF">BRZCDTV_112</name>
</gene>
<dbReference type="Proteomes" id="UP000273054">
    <property type="component" value="Segment"/>
</dbReference>
<reference evidence="1" key="1">
    <citation type="submission" date="2018-03" db="EMBL/GenBank/DDBJ databases">
        <authorList>
            <consortium name="Urmite Genomes"/>
        </authorList>
    </citation>
    <scope>NUCLEOTIDE SEQUENCE [LARGE SCALE GENOMIC DNA]</scope>
    <source>
        <strain evidence="1">IHUMI-27.7</strain>
    </source>
</reference>